<evidence type="ECO:0000313" key="1">
    <source>
        <dbReference type="EMBL" id="MBT0663766.1"/>
    </source>
</evidence>
<dbReference type="AlphaFoldDB" id="A0AAW4KYQ1"/>
<dbReference type="InterPro" id="IPR036412">
    <property type="entry name" value="HAD-like_sf"/>
</dbReference>
<evidence type="ECO:0000313" key="2">
    <source>
        <dbReference type="Proteomes" id="UP000811899"/>
    </source>
</evidence>
<dbReference type="InterPro" id="IPR023214">
    <property type="entry name" value="HAD_sf"/>
</dbReference>
<dbReference type="EMBL" id="JAHCVJ010000002">
    <property type="protein sequence ID" value="MBT0663766.1"/>
    <property type="molecule type" value="Genomic_DNA"/>
</dbReference>
<accession>A0AAW4KYQ1</accession>
<sequence>MKPEALKASGATVLALDFDGVLAPHGRTEPLPEATAWLVGCCAVFGEERVFILSNKPTRERSAWFKAHFPGIRFISGVRKKPYPDGLFKVIELSASPPAEIVLLDDRLLTGVLATCLAGTSIAYINKPYTDFGSNPLAETFFATLRIIEQTLIRMVPITNNERSNR</sequence>
<name>A0AAW4KYQ1_9BACT</name>
<dbReference type="Proteomes" id="UP000811899">
    <property type="component" value="Unassembled WGS sequence"/>
</dbReference>
<reference evidence="1 2" key="1">
    <citation type="submission" date="2021-05" db="EMBL/GenBank/DDBJ databases">
        <title>The draft genome of Geobacter pelophilus DSM 12255.</title>
        <authorList>
            <person name="Xu Z."/>
            <person name="Masuda Y."/>
            <person name="Itoh H."/>
            <person name="Senoo K."/>
        </authorList>
    </citation>
    <scope>NUCLEOTIDE SEQUENCE [LARGE SCALE GENOMIC DNA]</scope>
    <source>
        <strain evidence="1 2">DSM 12255</strain>
    </source>
</reference>
<organism evidence="1 2">
    <name type="scientific">Geoanaerobacter pelophilus</name>
    <dbReference type="NCBI Taxonomy" id="60036"/>
    <lineage>
        <taxon>Bacteria</taxon>
        <taxon>Pseudomonadati</taxon>
        <taxon>Thermodesulfobacteriota</taxon>
        <taxon>Desulfuromonadia</taxon>
        <taxon>Geobacterales</taxon>
        <taxon>Geobacteraceae</taxon>
        <taxon>Geoanaerobacter</taxon>
    </lineage>
</organism>
<dbReference type="SUPFAM" id="SSF56784">
    <property type="entry name" value="HAD-like"/>
    <property type="match status" value="1"/>
</dbReference>
<dbReference type="Gene3D" id="3.40.50.1000">
    <property type="entry name" value="HAD superfamily/HAD-like"/>
    <property type="match status" value="1"/>
</dbReference>
<gene>
    <name evidence="1" type="ORF">KI809_05570</name>
</gene>
<proteinExistence type="predicted"/>
<comment type="caution">
    <text evidence="1">The sequence shown here is derived from an EMBL/GenBank/DDBJ whole genome shotgun (WGS) entry which is preliminary data.</text>
</comment>
<protein>
    <submittedName>
        <fullName evidence="1">Uncharacterized protein</fullName>
    </submittedName>
</protein>
<keyword evidence="2" id="KW-1185">Reference proteome</keyword>